<dbReference type="EMBL" id="BMGS01000002">
    <property type="protein sequence ID" value="GGG34111.1"/>
    <property type="molecule type" value="Genomic_DNA"/>
</dbReference>
<organism evidence="1 2">
    <name type="scientific">Hymenobacter glacieicola</name>
    <dbReference type="NCBI Taxonomy" id="1562124"/>
    <lineage>
        <taxon>Bacteria</taxon>
        <taxon>Pseudomonadati</taxon>
        <taxon>Bacteroidota</taxon>
        <taxon>Cytophagia</taxon>
        <taxon>Cytophagales</taxon>
        <taxon>Hymenobacteraceae</taxon>
        <taxon>Hymenobacter</taxon>
    </lineage>
</organism>
<evidence type="ECO:0000313" key="2">
    <source>
        <dbReference type="Proteomes" id="UP000601361"/>
    </source>
</evidence>
<gene>
    <name evidence="1" type="ORF">GCM10011378_08160</name>
</gene>
<protein>
    <submittedName>
        <fullName evidence="1">Uncharacterized protein</fullName>
    </submittedName>
</protein>
<dbReference type="Proteomes" id="UP000601361">
    <property type="component" value="Unassembled WGS sequence"/>
</dbReference>
<keyword evidence="2" id="KW-1185">Reference proteome</keyword>
<comment type="caution">
    <text evidence="1">The sequence shown here is derived from an EMBL/GenBank/DDBJ whole genome shotgun (WGS) entry which is preliminary data.</text>
</comment>
<accession>A0ABQ1WNM5</accession>
<name>A0ABQ1WNM5_9BACT</name>
<proteinExistence type="predicted"/>
<reference evidence="2" key="1">
    <citation type="journal article" date="2019" name="Int. J. Syst. Evol. Microbiol.">
        <title>The Global Catalogue of Microorganisms (GCM) 10K type strain sequencing project: providing services to taxonomists for standard genome sequencing and annotation.</title>
        <authorList>
            <consortium name="The Broad Institute Genomics Platform"/>
            <consortium name="The Broad Institute Genome Sequencing Center for Infectious Disease"/>
            <person name="Wu L."/>
            <person name="Ma J."/>
        </authorList>
    </citation>
    <scope>NUCLEOTIDE SEQUENCE [LARGE SCALE GENOMIC DNA]</scope>
    <source>
        <strain evidence="2">CGMCC 1.12990</strain>
    </source>
</reference>
<evidence type="ECO:0000313" key="1">
    <source>
        <dbReference type="EMBL" id="GGG34111.1"/>
    </source>
</evidence>
<sequence>MEELSDRFGQTLQTDALASSLRLSWAAVYALDADTVYRKLRLEQARAAYQKRLHAIHREKTK</sequence>